<gene>
    <name evidence="1" type="ORF">DERYTH_LOCUS8677</name>
</gene>
<comment type="caution">
    <text evidence="1">The sequence shown here is derived from an EMBL/GenBank/DDBJ whole genome shotgun (WGS) entry which is preliminary data.</text>
</comment>
<reference evidence="1" key="1">
    <citation type="submission" date="2021-06" db="EMBL/GenBank/DDBJ databases">
        <authorList>
            <person name="Kallberg Y."/>
            <person name="Tangrot J."/>
            <person name="Rosling A."/>
        </authorList>
    </citation>
    <scope>NUCLEOTIDE SEQUENCE</scope>
    <source>
        <strain evidence="1">MA453B</strain>
    </source>
</reference>
<proteinExistence type="predicted"/>
<evidence type="ECO:0000313" key="2">
    <source>
        <dbReference type="Proteomes" id="UP000789405"/>
    </source>
</evidence>
<dbReference type="EMBL" id="CAJVPY010004526">
    <property type="protein sequence ID" value="CAG8621790.1"/>
    <property type="molecule type" value="Genomic_DNA"/>
</dbReference>
<sequence>EQIQELEVQMEGLKFENSNLANQLENESIWKYSLQQMPDHICPIQMTVKQYCRLKFDKTCQFCGQPNNNCTILELKIRICRQCRELELTSYSSELIPALYLVDYEQLNGNYLDYSVRELKAVSYVIFYLKIEVTKTYEEYYRVSYNKKQEWLNNRTNVVQEYYNDILKIKHPSITNQYLISAPQTSDSLTRQNSFLIPNIIIFNISFEIT</sequence>
<accession>A0A9N9D0V5</accession>
<protein>
    <submittedName>
        <fullName evidence="1">15105_t:CDS:1</fullName>
    </submittedName>
</protein>
<evidence type="ECO:0000313" key="1">
    <source>
        <dbReference type="EMBL" id="CAG8621790.1"/>
    </source>
</evidence>
<dbReference type="Proteomes" id="UP000789405">
    <property type="component" value="Unassembled WGS sequence"/>
</dbReference>
<dbReference type="AlphaFoldDB" id="A0A9N9D0V5"/>
<dbReference type="OrthoDB" id="2322499at2759"/>
<name>A0A9N9D0V5_9GLOM</name>
<keyword evidence="2" id="KW-1185">Reference proteome</keyword>
<organism evidence="1 2">
    <name type="scientific">Dentiscutata erythropus</name>
    <dbReference type="NCBI Taxonomy" id="1348616"/>
    <lineage>
        <taxon>Eukaryota</taxon>
        <taxon>Fungi</taxon>
        <taxon>Fungi incertae sedis</taxon>
        <taxon>Mucoromycota</taxon>
        <taxon>Glomeromycotina</taxon>
        <taxon>Glomeromycetes</taxon>
        <taxon>Diversisporales</taxon>
        <taxon>Gigasporaceae</taxon>
        <taxon>Dentiscutata</taxon>
    </lineage>
</organism>
<feature type="non-terminal residue" evidence="1">
    <location>
        <position position="1"/>
    </location>
</feature>